<dbReference type="AlphaFoldDB" id="A0A6C2YK20"/>
<evidence type="ECO:0000313" key="3">
    <source>
        <dbReference type="EMBL" id="VIP01455.1"/>
    </source>
</evidence>
<dbReference type="EMBL" id="LR593887">
    <property type="protein sequence ID" value="VTR98457.1"/>
    <property type="molecule type" value="Genomic_DNA"/>
</dbReference>
<dbReference type="Pfam" id="PF13360">
    <property type="entry name" value="PQQ_2"/>
    <property type="match status" value="1"/>
</dbReference>
<dbReference type="Gene3D" id="2.40.10.480">
    <property type="match status" value="1"/>
</dbReference>
<name>A0A6C2YK20_9BACT</name>
<dbReference type="InterPro" id="IPR002372">
    <property type="entry name" value="PQQ_rpt_dom"/>
</dbReference>
<keyword evidence="1" id="KW-0732">Signal</keyword>
<dbReference type="EMBL" id="LR586016">
    <property type="protein sequence ID" value="VIP01455.1"/>
    <property type="molecule type" value="Genomic_DNA"/>
</dbReference>
<organism evidence="3">
    <name type="scientific">Tuwongella immobilis</name>
    <dbReference type="NCBI Taxonomy" id="692036"/>
    <lineage>
        <taxon>Bacteria</taxon>
        <taxon>Pseudomonadati</taxon>
        <taxon>Planctomycetota</taxon>
        <taxon>Planctomycetia</taxon>
        <taxon>Gemmatales</taxon>
        <taxon>Gemmataceae</taxon>
        <taxon>Tuwongella</taxon>
    </lineage>
</organism>
<evidence type="ECO:0000259" key="2">
    <source>
        <dbReference type="Pfam" id="PF13360"/>
    </source>
</evidence>
<dbReference type="PANTHER" id="PTHR34512">
    <property type="entry name" value="CELL SURFACE PROTEIN"/>
    <property type="match status" value="1"/>
</dbReference>
<keyword evidence="4" id="KW-1185">Reference proteome</keyword>
<feature type="signal peptide" evidence="1">
    <location>
        <begin position="1"/>
        <end position="22"/>
    </location>
</feature>
<dbReference type="PANTHER" id="PTHR34512:SF30">
    <property type="entry name" value="OUTER MEMBRANE PROTEIN ASSEMBLY FACTOR BAMB"/>
    <property type="match status" value="1"/>
</dbReference>
<feature type="domain" description="Pyrrolo-quinoline quinone repeat" evidence="2">
    <location>
        <begin position="85"/>
        <end position="342"/>
    </location>
</feature>
<sequence length="423" mass="44809">MPRIRLALLVCALLGSTASLVAKDFDWPQWRGPDRSGVSKETGLLASWPENGPAIEWTTTGLGGGFSSPSIADGKIFVMTYLGSDEAVVAMDEATGKILWKKAIGPKGNVSYNQGPRSTPTVDGGMVYVVGVNGTLTCLKTADGSIVWAKNYQNDFGGRMMSGWGYSESVLIDGEKLYCTPGGDNAAIVALNKKTGKPIWAARVPNGGGAGYSSPVTATVGRTKMVINWLGSALVGVNAATGKLLWTYDKNHNGTANIPTPIVKGDLVFASTGYGAGSALLKLVPDNRGGVTAKEQYFLRASDLQNHHGGMVLVGDYVFCGHGHNAGAPSCVELKTGKIVWREDRGPGSGSAAVTYADGKLIFRYQNGVIALISGKTDDYELISKFRQPNYSGAEAWAHPVVANGKMYIMDQDKLICFQLKAN</sequence>
<feature type="chain" id="PRO_5036383859" description="Pyrrolo-quinoline quinone repeat domain-containing protein" evidence="1">
    <location>
        <begin position="23"/>
        <end position="423"/>
    </location>
</feature>
<accession>A0A6C2YK20</accession>
<dbReference type="Proteomes" id="UP000464378">
    <property type="component" value="Chromosome"/>
</dbReference>
<dbReference type="InParanoid" id="A0A6C2YK20"/>
<reference evidence="3" key="1">
    <citation type="submission" date="2019-04" db="EMBL/GenBank/DDBJ databases">
        <authorList>
            <consortium name="Science for Life Laboratories"/>
        </authorList>
    </citation>
    <scope>NUCLEOTIDE SEQUENCE</scope>
    <source>
        <strain evidence="3">MBLW1</strain>
    </source>
</reference>
<evidence type="ECO:0000313" key="4">
    <source>
        <dbReference type="Proteomes" id="UP000464378"/>
    </source>
</evidence>
<dbReference type="InterPro" id="IPR018391">
    <property type="entry name" value="PQQ_b-propeller_rpt"/>
</dbReference>
<dbReference type="RefSeq" id="WP_162656659.1">
    <property type="nucleotide sequence ID" value="NZ_LR593887.1"/>
</dbReference>
<dbReference type="KEGG" id="tim:GMBLW1_25050"/>
<dbReference type="Gene3D" id="2.130.10.10">
    <property type="entry name" value="YVTN repeat-like/Quinoprotein amine dehydrogenase"/>
    <property type="match status" value="1"/>
</dbReference>
<gene>
    <name evidence="3" type="ORF">GMBLW1_25050</name>
</gene>
<dbReference type="SMART" id="SM00564">
    <property type="entry name" value="PQQ"/>
    <property type="match status" value="4"/>
</dbReference>
<proteinExistence type="predicted"/>
<dbReference type="InterPro" id="IPR011047">
    <property type="entry name" value="Quinoprotein_ADH-like_sf"/>
</dbReference>
<dbReference type="SUPFAM" id="SSF50998">
    <property type="entry name" value="Quinoprotein alcohol dehydrogenase-like"/>
    <property type="match status" value="1"/>
</dbReference>
<dbReference type="InterPro" id="IPR015943">
    <property type="entry name" value="WD40/YVTN_repeat-like_dom_sf"/>
</dbReference>
<protein>
    <recommendedName>
        <fullName evidence="2">Pyrrolo-quinoline quinone repeat domain-containing protein</fullName>
    </recommendedName>
</protein>
<evidence type="ECO:0000256" key="1">
    <source>
        <dbReference type="SAM" id="SignalP"/>
    </source>
</evidence>